<dbReference type="InterPro" id="IPR036291">
    <property type="entry name" value="NAD(P)-bd_dom_sf"/>
</dbReference>
<dbReference type="SUPFAM" id="SSF52283">
    <property type="entry name" value="Formate/glycerate dehydrogenase catalytic domain-like"/>
    <property type="match status" value="1"/>
</dbReference>
<dbReference type="GO" id="GO:0016616">
    <property type="term" value="F:oxidoreductase activity, acting on the CH-OH group of donors, NAD or NADP as acceptor"/>
    <property type="evidence" value="ECO:0007669"/>
    <property type="project" value="InterPro"/>
</dbReference>
<dbReference type="SUPFAM" id="SSF51735">
    <property type="entry name" value="NAD(P)-binding Rossmann-fold domains"/>
    <property type="match status" value="1"/>
</dbReference>
<evidence type="ECO:0000256" key="4">
    <source>
        <dbReference type="ARBA" id="ARBA00023027"/>
    </source>
</evidence>
<sequence length="195" mass="21150">MITKIFVPQPIPEVAAARLAELGDVTTYPHVDRIIPKAELIEAVRDKQVLYAAGEVPYDAAVIEAAKELQFIGAMHGSAKFVDFAAATRKNVPVAGNPKLTAKTAAEFTFALLMATAWRLPEADAFLRAGKWQQNQSMAFMGSRLYDKTLGIVGMGQIGQLVACKAAACDMKIIYTKRTRLSTAEEISVGSAEFR</sequence>
<dbReference type="Pfam" id="PF02826">
    <property type="entry name" value="2-Hacid_dh_C"/>
    <property type="match status" value="1"/>
</dbReference>
<keyword evidence="2" id="KW-0028">Amino-acid biosynthesis</keyword>
<proteinExistence type="inferred from homology"/>
<feature type="non-terminal residue" evidence="7">
    <location>
        <position position="195"/>
    </location>
</feature>
<dbReference type="PROSITE" id="PS00065">
    <property type="entry name" value="D_2_HYDROXYACID_DH_1"/>
    <property type="match status" value="1"/>
</dbReference>
<evidence type="ECO:0008006" key="8">
    <source>
        <dbReference type="Google" id="ProtNLM"/>
    </source>
</evidence>
<evidence type="ECO:0000256" key="2">
    <source>
        <dbReference type="ARBA" id="ARBA00022605"/>
    </source>
</evidence>
<evidence type="ECO:0000259" key="5">
    <source>
        <dbReference type="Pfam" id="PF00389"/>
    </source>
</evidence>
<name>A0A383AMS6_9ZZZZ</name>
<dbReference type="InterPro" id="IPR006140">
    <property type="entry name" value="D-isomer_DH_NAD-bd"/>
</dbReference>
<evidence type="ECO:0000313" key="7">
    <source>
        <dbReference type="EMBL" id="SVE08984.1"/>
    </source>
</evidence>
<accession>A0A383AMS6</accession>
<dbReference type="GO" id="GO:0008652">
    <property type="term" value="P:amino acid biosynthetic process"/>
    <property type="evidence" value="ECO:0007669"/>
    <property type="project" value="UniProtKB-KW"/>
</dbReference>
<feature type="domain" description="D-isomer specific 2-hydroxyacid dehydrogenase NAD-binding" evidence="6">
    <location>
        <begin position="110"/>
        <end position="185"/>
    </location>
</feature>
<dbReference type="AlphaFoldDB" id="A0A383AMS6"/>
<dbReference type="Pfam" id="PF00389">
    <property type="entry name" value="2-Hacid_dh"/>
    <property type="match status" value="1"/>
</dbReference>
<dbReference type="GO" id="GO:0051287">
    <property type="term" value="F:NAD binding"/>
    <property type="evidence" value="ECO:0007669"/>
    <property type="project" value="InterPro"/>
</dbReference>
<reference evidence="7" key="1">
    <citation type="submission" date="2018-05" db="EMBL/GenBank/DDBJ databases">
        <authorList>
            <person name="Lanie J.A."/>
            <person name="Ng W.-L."/>
            <person name="Kazmierczak K.M."/>
            <person name="Andrzejewski T.M."/>
            <person name="Davidsen T.M."/>
            <person name="Wayne K.J."/>
            <person name="Tettelin H."/>
            <person name="Glass J.I."/>
            <person name="Rusch D."/>
            <person name="Podicherti R."/>
            <person name="Tsui H.-C.T."/>
            <person name="Winkler M.E."/>
        </authorList>
    </citation>
    <scope>NUCLEOTIDE SEQUENCE</scope>
</reference>
<keyword evidence="4" id="KW-0520">NAD</keyword>
<dbReference type="PANTHER" id="PTHR42789">
    <property type="entry name" value="D-ISOMER SPECIFIC 2-HYDROXYACID DEHYDROGENASE FAMILY PROTEIN (AFU_ORTHOLOGUE AFUA_6G10090)"/>
    <property type="match status" value="1"/>
</dbReference>
<dbReference type="InterPro" id="IPR050857">
    <property type="entry name" value="D-2-hydroxyacid_DH"/>
</dbReference>
<dbReference type="EMBL" id="UINC01193385">
    <property type="protein sequence ID" value="SVE08984.1"/>
    <property type="molecule type" value="Genomic_DNA"/>
</dbReference>
<gene>
    <name evidence="7" type="ORF">METZ01_LOCUS461838</name>
</gene>
<evidence type="ECO:0000256" key="3">
    <source>
        <dbReference type="ARBA" id="ARBA00023002"/>
    </source>
</evidence>
<organism evidence="7">
    <name type="scientific">marine metagenome</name>
    <dbReference type="NCBI Taxonomy" id="408172"/>
    <lineage>
        <taxon>unclassified sequences</taxon>
        <taxon>metagenomes</taxon>
        <taxon>ecological metagenomes</taxon>
    </lineage>
</organism>
<dbReference type="InterPro" id="IPR029752">
    <property type="entry name" value="D-isomer_DH_CS1"/>
</dbReference>
<evidence type="ECO:0000259" key="6">
    <source>
        <dbReference type="Pfam" id="PF02826"/>
    </source>
</evidence>
<dbReference type="InterPro" id="IPR006139">
    <property type="entry name" value="D-isomer_2_OHA_DH_cat_dom"/>
</dbReference>
<protein>
    <recommendedName>
        <fullName evidence="8">D-isomer specific 2-hydroxyacid dehydrogenase NAD-binding domain-containing protein</fullName>
    </recommendedName>
</protein>
<keyword evidence="3" id="KW-0560">Oxidoreductase</keyword>
<evidence type="ECO:0000256" key="1">
    <source>
        <dbReference type="ARBA" id="ARBA00005854"/>
    </source>
</evidence>
<feature type="domain" description="D-isomer specific 2-hydroxyacid dehydrogenase catalytic" evidence="5">
    <location>
        <begin position="11"/>
        <end position="187"/>
    </location>
</feature>
<dbReference type="PANTHER" id="PTHR42789:SF1">
    <property type="entry name" value="D-ISOMER SPECIFIC 2-HYDROXYACID DEHYDROGENASE FAMILY PROTEIN (AFU_ORTHOLOGUE AFUA_6G10090)"/>
    <property type="match status" value="1"/>
</dbReference>
<dbReference type="Gene3D" id="3.40.50.720">
    <property type="entry name" value="NAD(P)-binding Rossmann-like Domain"/>
    <property type="match status" value="2"/>
</dbReference>
<comment type="similarity">
    <text evidence="1">Belongs to the D-isomer specific 2-hydroxyacid dehydrogenase family.</text>
</comment>